<accession>A0A367XDZ9</accession>
<comment type="caution">
    <text evidence="1">The sequence shown here is derived from an EMBL/GenBank/DDBJ whole genome shotgun (WGS) entry which is preliminary data.</text>
</comment>
<dbReference type="Proteomes" id="UP000252266">
    <property type="component" value="Unassembled WGS sequence"/>
</dbReference>
<evidence type="ECO:0008006" key="3">
    <source>
        <dbReference type="Google" id="ProtNLM"/>
    </source>
</evidence>
<gene>
    <name evidence="1" type="ORF">TH44_05470</name>
</gene>
<proteinExistence type="predicted"/>
<dbReference type="AlphaFoldDB" id="A0A367XDZ9"/>
<protein>
    <recommendedName>
        <fullName evidence="3">CD-NTase-associated protein 12/Pycsar effector protein TIR domain-containing protein</fullName>
    </recommendedName>
</protein>
<reference evidence="1 2" key="1">
    <citation type="submission" date="2014-07" db="EMBL/GenBank/DDBJ databases">
        <title>Draft genome sequence of Thalassospira xiamenensis IB13.</title>
        <authorList>
            <person name="Lai Q."/>
            <person name="Shao Z."/>
        </authorList>
    </citation>
    <scope>NUCLEOTIDE SEQUENCE [LARGE SCALE GENOMIC DNA]</scope>
    <source>
        <strain evidence="1 2">IB13</strain>
    </source>
</reference>
<evidence type="ECO:0000313" key="1">
    <source>
        <dbReference type="EMBL" id="RCK51868.1"/>
    </source>
</evidence>
<organism evidence="1 2">
    <name type="scientific">Thalassospira xiamenensis</name>
    <dbReference type="NCBI Taxonomy" id="220697"/>
    <lineage>
        <taxon>Bacteria</taxon>
        <taxon>Pseudomonadati</taxon>
        <taxon>Pseudomonadota</taxon>
        <taxon>Alphaproteobacteria</taxon>
        <taxon>Rhodospirillales</taxon>
        <taxon>Thalassospiraceae</taxon>
        <taxon>Thalassospira</taxon>
    </lineage>
</organism>
<dbReference type="EMBL" id="JPWJ01000002">
    <property type="protein sequence ID" value="RCK51868.1"/>
    <property type="molecule type" value="Genomic_DNA"/>
</dbReference>
<sequence>MKVFYSWQSDYMPKTNQHFLRDVLKKAVEVVAQDYSHLELEERPKLDHDTQDVSGAVDITRTIFEKIEASAAFIVDVTPVGKTDNGNKALPNPNALFEFGWALSKHGDSRMVMILNLASGFTANDLPFDIRQRRIFTYDLPPSATQSQRKKQEEQLVPEMARIISGILKQQTIYALPDAVFQKVPAAANNPSIWDGCGSEIQHWGSLSGKEVVSLIDAPRAWLRVVPRSWRTAKPRVGEMMQASLQNRVDAPSIGYRSGNFGINYFGFVSYWMIDAERGVKTKTDALSQWFEETGEYWVLWGAPFTKNNDSYSFASHAFCRFKDTLKDSIRFYHQSGASAELWVQMGLFGARDTEWRDDFSFSPSYYGRTNVICYEEHAKNWTEDLQMKFMLNMFNEICSKYGRSTLNMTEFVAFLRS</sequence>
<evidence type="ECO:0000313" key="2">
    <source>
        <dbReference type="Proteomes" id="UP000252266"/>
    </source>
</evidence>
<name>A0A367XDZ9_9PROT</name>